<dbReference type="RefSeq" id="WP_378264693.1">
    <property type="nucleotide sequence ID" value="NZ_JBHUKR010000006.1"/>
</dbReference>
<evidence type="ECO:0000256" key="2">
    <source>
        <dbReference type="SAM" id="Phobius"/>
    </source>
</evidence>
<evidence type="ECO:0000313" key="3">
    <source>
        <dbReference type="EMBL" id="MFD2417206.1"/>
    </source>
</evidence>
<feature type="transmembrane region" description="Helical" evidence="2">
    <location>
        <begin position="237"/>
        <end position="257"/>
    </location>
</feature>
<comment type="caution">
    <text evidence="3">The sequence shown here is derived from an EMBL/GenBank/DDBJ whole genome shotgun (WGS) entry which is preliminary data.</text>
</comment>
<gene>
    <name evidence="3" type="ORF">ACFSXZ_12810</name>
</gene>
<sequence>METESDRRASSADIISNAAHGARLVMLDTMEEKVRYACEALDRPSTSEVIAFLKNYGVVTNPRRERYSVSTLVDNWRKERGLSDTGDLPRMSDEMLTALDRRRTEEKDATTTEVKPVNEEADTITIASVGAADARPDTVTEAKPANDATEAEPAKEAEAVTPVKPAESDAETVADAPAEPASETKALTLIQPKSMEVADPAPAMDAEAEIVVEKAPPQAEQPRPRGKRTSPEGSRGFYLVAFMSLLVSVDTSWRFFGTKLGITSIPERAAMFAVVEVALIACGFAMRAGIRSQSGKPGPARLILWALCAASGYMAFDLAGPVSGLARVALGPVLGVVMLHLALGIELRHARRRVTTWARVSRELKERFLSRLGLGDDERDALARTRDRAARRAAHLARASWFTPFRKHRLARALRAANAAHDDRMRSRLMAELAAVQHADELRRLDLASPWSDSLSSSLKYLKR</sequence>
<proteinExistence type="predicted"/>
<dbReference type="Proteomes" id="UP001597417">
    <property type="component" value="Unassembled WGS sequence"/>
</dbReference>
<evidence type="ECO:0000313" key="4">
    <source>
        <dbReference type="Proteomes" id="UP001597417"/>
    </source>
</evidence>
<accession>A0ABW5FT79</accession>
<evidence type="ECO:0008006" key="5">
    <source>
        <dbReference type="Google" id="ProtNLM"/>
    </source>
</evidence>
<feature type="region of interest" description="Disordered" evidence="1">
    <location>
        <begin position="132"/>
        <end position="193"/>
    </location>
</feature>
<organism evidence="3 4">
    <name type="scientific">Amycolatopsis pigmentata</name>
    <dbReference type="NCBI Taxonomy" id="450801"/>
    <lineage>
        <taxon>Bacteria</taxon>
        <taxon>Bacillati</taxon>
        <taxon>Actinomycetota</taxon>
        <taxon>Actinomycetes</taxon>
        <taxon>Pseudonocardiales</taxon>
        <taxon>Pseudonocardiaceae</taxon>
        <taxon>Amycolatopsis</taxon>
    </lineage>
</organism>
<keyword evidence="2" id="KW-1133">Transmembrane helix</keyword>
<feature type="transmembrane region" description="Helical" evidence="2">
    <location>
        <begin position="325"/>
        <end position="343"/>
    </location>
</feature>
<reference evidence="4" key="1">
    <citation type="journal article" date="2019" name="Int. J. Syst. Evol. Microbiol.">
        <title>The Global Catalogue of Microorganisms (GCM) 10K type strain sequencing project: providing services to taxonomists for standard genome sequencing and annotation.</title>
        <authorList>
            <consortium name="The Broad Institute Genomics Platform"/>
            <consortium name="The Broad Institute Genome Sequencing Center for Infectious Disease"/>
            <person name="Wu L."/>
            <person name="Ma J."/>
        </authorList>
    </citation>
    <scope>NUCLEOTIDE SEQUENCE [LARGE SCALE GENOMIC DNA]</scope>
    <source>
        <strain evidence="4">CGMCC 4.7645</strain>
    </source>
</reference>
<feature type="transmembrane region" description="Helical" evidence="2">
    <location>
        <begin position="302"/>
        <end position="319"/>
    </location>
</feature>
<name>A0ABW5FT79_9PSEU</name>
<feature type="transmembrane region" description="Helical" evidence="2">
    <location>
        <begin position="269"/>
        <end position="290"/>
    </location>
</feature>
<dbReference type="EMBL" id="JBHUKR010000006">
    <property type="protein sequence ID" value="MFD2417206.1"/>
    <property type="molecule type" value="Genomic_DNA"/>
</dbReference>
<protein>
    <recommendedName>
        <fullName evidence="5">DUF2637 domain-containing protein</fullName>
    </recommendedName>
</protein>
<keyword evidence="2" id="KW-0812">Transmembrane</keyword>
<evidence type="ECO:0000256" key="1">
    <source>
        <dbReference type="SAM" id="MobiDB-lite"/>
    </source>
</evidence>
<keyword evidence="2" id="KW-0472">Membrane</keyword>
<keyword evidence="4" id="KW-1185">Reference proteome</keyword>